<organism evidence="1 2">
    <name type="scientific">Litomosoides sigmodontis</name>
    <name type="common">Filarial nematode worm</name>
    <dbReference type="NCBI Taxonomy" id="42156"/>
    <lineage>
        <taxon>Eukaryota</taxon>
        <taxon>Metazoa</taxon>
        <taxon>Ecdysozoa</taxon>
        <taxon>Nematoda</taxon>
        <taxon>Chromadorea</taxon>
        <taxon>Rhabditida</taxon>
        <taxon>Spirurina</taxon>
        <taxon>Spiruromorpha</taxon>
        <taxon>Filarioidea</taxon>
        <taxon>Onchocercidae</taxon>
        <taxon>Litomosoides</taxon>
    </lineage>
</organism>
<name>A0A3P7M6G9_LITSI</name>
<protein>
    <submittedName>
        <fullName evidence="1">Uncharacterized protein</fullName>
    </submittedName>
</protein>
<accession>A0A3P7M6G9</accession>
<dbReference type="AlphaFoldDB" id="A0A3P7M6G9"/>
<reference evidence="1 2" key="1">
    <citation type="submission" date="2018-08" db="EMBL/GenBank/DDBJ databases">
        <authorList>
            <person name="Laetsch R D."/>
            <person name="Stevens L."/>
            <person name="Kumar S."/>
            <person name="Blaxter L. M."/>
        </authorList>
    </citation>
    <scope>NUCLEOTIDE SEQUENCE [LARGE SCALE GENOMIC DNA]</scope>
</reference>
<sequence>MFVKLQIAVHKQMIYISDVPGVLNGPSLTERMISIGYIDQPSLEQAFHSNGSVLDSSRVLSVDSQSVKD</sequence>
<evidence type="ECO:0000313" key="1">
    <source>
        <dbReference type="EMBL" id="VDM92011.1"/>
    </source>
</evidence>
<proteinExistence type="predicted"/>
<dbReference type="EMBL" id="UYRX01001723">
    <property type="protein sequence ID" value="VDM92011.1"/>
    <property type="molecule type" value="Genomic_DNA"/>
</dbReference>
<evidence type="ECO:0000313" key="2">
    <source>
        <dbReference type="Proteomes" id="UP000277928"/>
    </source>
</evidence>
<dbReference type="Proteomes" id="UP000277928">
    <property type="component" value="Unassembled WGS sequence"/>
</dbReference>
<gene>
    <name evidence="1" type="ORF">NLS_LOCUS9583</name>
</gene>
<keyword evidence="2" id="KW-1185">Reference proteome</keyword>